<keyword evidence="3" id="KW-1185">Reference proteome</keyword>
<protein>
    <submittedName>
        <fullName evidence="2">Uncharacterized protein</fullName>
    </submittedName>
</protein>
<dbReference type="RefSeq" id="WP_131775576.1">
    <property type="nucleotide sequence ID" value="NZ_BMOB01000001.1"/>
</dbReference>
<evidence type="ECO:0000313" key="3">
    <source>
        <dbReference type="Proteomes" id="UP000630149"/>
    </source>
</evidence>
<reference evidence="2" key="2">
    <citation type="submission" date="2020-09" db="EMBL/GenBank/DDBJ databases">
        <authorList>
            <person name="Sun Q."/>
            <person name="Ohkuma M."/>
        </authorList>
    </citation>
    <scope>NUCLEOTIDE SEQUENCE</scope>
    <source>
        <strain evidence="2">JCM 13919</strain>
    </source>
</reference>
<evidence type="ECO:0000256" key="1">
    <source>
        <dbReference type="SAM" id="Phobius"/>
    </source>
</evidence>
<accession>A0A917N8K3</accession>
<keyword evidence="1" id="KW-0472">Membrane</keyword>
<feature type="transmembrane region" description="Helical" evidence="1">
    <location>
        <begin position="60"/>
        <end position="76"/>
    </location>
</feature>
<gene>
    <name evidence="2" type="ORF">GCM10007966_03430</name>
</gene>
<comment type="caution">
    <text evidence="2">The sequence shown here is derived from an EMBL/GenBank/DDBJ whole genome shotgun (WGS) entry which is preliminary data.</text>
</comment>
<dbReference type="Proteomes" id="UP000630149">
    <property type="component" value="Unassembled WGS sequence"/>
</dbReference>
<sequence>MPVSYSQQLHIANQALEEAEASNTFKKYILTAAVVVNVIGMGLGIASLVGEKQPGMEPTMFGLQVVSLGISCFGLFRPRRHNESIQTSPEPHTPAIEV</sequence>
<name>A0A917N8K3_9GAMM</name>
<reference evidence="2" key="1">
    <citation type="journal article" date="2014" name="Int. J. Syst. Evol. Microbiol.">
        <title>Complete genome sequence of Corynebacterium casei LMG S-19264T (=DSM 44701T), isolated from a smear-ripened cheese.</title>
        <authorList>
            <consortium name="US DOE Joint Genome Institute (JGI-PGF)"/>
            <person name="Walter F."/>
            <person name="Albersmeier A."/>
            <person name="Kalinowski J."/>
            <person name="Ruckert C."/>
        </authorList>
    </citation>
    <scope>NUCLEOTIDE SEQUENCE</scope>
    <source>
        <strain evidence="2">JCM 13919</strain>
    </source>
</reference>
<dbReference type="EMBL" id="BMOB01000001">
    <property type="protein sequence ID" value="GGI78063.1"/>
    <property type="molecule type" value="Genomic_DNA"/>
</dbReference>
<keyword evidence="1" id="KW-0812">Transmembrane</keyword>
<dbReference type="AlphaFoldDB" id="A0A917N8K3"/>
<organism evidence="2 3">
    <name type="scientific">Legionella impletisoli</name>
    <dbReference type="NCBI Taxonomy" id="343510"/>
    <lineage>
        <taxon>Bacteria</taxon>
        <taxon>Pseudomonadati</taxon>
        <taxon>Pseudomonadota</taxon>
        <taxon>Gammaproteobacteria</taxon>
        <taxon>Legionellales</taxon>
        <taxon>Legionellaceae</taxon>
        <taxon>Legionella</taxon>
    </lineage>
</organism>
<evidence type="ECO:0000313" key="2">
    <source>
        <dbReference type="EMBL" id="GGI78063.1"/>
    </source>
</evidence>
<proteinExistence type="predicted"/>
<feature type="transmembrane region" description="Helical" evidence="1">
    <location>
        <begin position="28"/>
        <end position="48"/>
    </location>
</feature>
<keyword evidence="1" id="KW-1133">Transmembrane helix</keyword>